<dbReference type="Proteomes" id="UP000780875">
    <property type="component" value="Unassembled WGS sequence"/>
</dbReference>
<dbReference type="RefSeq" id="WP_224124049.1">
    <property type="nucleotide sequence ID" value="NZ_JAIQZJ010000009.1"/>
</dbReference>
<organism evidence="3 4">
    <name type="scientific">Nocardioides mangrovi</name>
    <dbReference type="NCBI Taxonomy" id="2874580"/>
    <lineage>
        <taxon>Bacteria</taxon>
        <taxon>Bacillati</taxon>
        <taxon>Actinomycetota</taxon>
        <taxon>Actinomycetes</taxon>
        <taxon>Propionibacteriales</taxon>
        <taxon>Nocardioidaceae</taxon>
        <taxon>Nocardioides</taxon>
    </lineage>
</organism>
<gene>
    <name evidence="3" type="ORF">K8U61_16045</name>
</gene>
<comment type="caution">
    <text evidence="3">The sequence shown here is derived from an EMBL/GenBank/DDBJ whole genome shotgun (WGS) entry which is preliminary data.</text>
</comment>
<dbReference type="InterPro" id="IPR047589">
    <property type="entry name" value="DUF11_rpt"/>
</dbReference>
<accession>A0ABS7UFB2</accession>
<name>A0ABS7UFB2_9ACTN</name>
<evidence type="ECO:0000259" key="2">
    <source>
        <dbReference type="Pfam" id="PF20597"/>
    </source>
</evidence>
<dbReference type="Pfam" id="PF01345">
    <property type="entry name" value="DUF11"/>
    <property type="match status" value="1"/>
</dbReference>
<dbReference type="NCBIfam" id="TIGR01451">
    <property type="entry name" value="B_ant_repeat"/>
    <property type="match status" value="1"/>
</dbReference>
<evidence type="ECO:0000313" key="3">
    <source>
        <dbReference type="EMBL" id="MBZ5739688.1"/>
    </source>
</evidence>
<dbReference type="InterPro" id="IPR026588">
    <property type="entry name" value="Choice_anch_A"/>
</dbReference>
<sequence length="829" mass="83150">MGGLSALLRANTLRVPVLVSVIAAAGLVAVVAPLDGPADATSPTCSSGTATSNAFGPATGWTEFVETDGTRGAESEGAIAYGGNHAASGFPVGTRLPSGFAATSPALVIAGTHGTYNLQKGSAYVTPASGVNFNGGSGTGHLATIPINFTSAFSDLRTLSTSWGAAAATGTVTSGTAGGNAALVFTGTSTSLNVFAPSVAQMALLASGTHISLVVPAGATTIINVPGTSATFGGQMWVNGNQANDSVMASYPGVVWNFPDATSVTLNFGSAWGGHILAPKAAVTVNQVGHTIGQVIAKSFTSNFETHQNLFPSDACVPGTPPSTPGTSDVTITKSASTASPMGGSTFSYTLTASNVGNADATGVVIRDALPAGVTFVSATSPCTQAAGVVTCNVGTIAQGASTSVTITVTADPIAGAGPVDDSGGNHWMTPYHPEAQVDLEAGQQRSVTLGCNAGDILSDGDFRVDHVDQGTGAFSDVKVLSSQSTAVDTWKGVIRNDTTGRVQAKAFIVCLPGQTEGGADGHRHNLLADNALVTGTQSLPVGHTETTLTCRAGTVPIAPGYDLSAAGPVLSGSEADYTARTWTFSFDATAPVTVTTSVRCLSTTTSAVAGHTHQLRFTHVVNHVSVPGSTPAEGTEYKVTCPDDAKGVVGTFDLPPTVRSWGNDPRLKERAFRLFNQSGTAQDATIDLLCLSDRVGTGMGTTVPVSIVNTATVTSTSTDANSANNSASATVAVQPGSTTATPSGRVAVSGSTAAMRVLSSMPGTGTVRVTSAGTVLAKGTVRLAAGSATTARVRLTKAGKARIGTLSTVRVKVDPSRGKAVTRTVAVG</sequence>
<evidence type="ECO:0000259" key="1">
    <source>
        <dbReference type="Pfam" id="PF01345"/>
    </source>
</evidence>
<keyword evidence="4" id="KW-1185">Reference proteome</keyword>
<dbReference type="EMBL" id="JAIQZJ010000009">
    <property type="protein sequence ID" value="MBZ5739688.1"/>
    <property type="molecule type" value="Genomic_DNA"/>
</dbReference>
<evidence type="ECO:0000313" key="4">
    <source>
        <dbReference type="Proteomes" id="UP000780875"/>
    </source>
</evidence>
<proteinExistence type="predicted"/>
<reference evidence="3 4" key="1">
    <citation type="submission" date="2021-09" db="EMBL/GenBank/DDBJ databases">
        <title>Whole genome sequence of Nocardioides sp. GBK3QG-3.</title>
        <authorList>
            <person name="Tuo L."/>
        </authorList>
    </citation>
    <scope>NUCLEOTIDE SEQUENCE [LARGE SCALE GENOMIC DNA]</scope>
    <source>
        <strain evidence="3 4">GBK3QG-3</strain>
    </source>
</reference>
<feature type="domain" description="DUF11" evidence="1">
    <location>
        <begin position="329"/>
        <end position="411"/>
    </location>
</feature>
<dbReference type="Gene3D" id="2.60.40.3080">
    <property type="match status" value="1"/>
</dbReference>
<dbReference type="NCBIfam" id="TIGR04215">
    <property type="entry name" value="choice_anch_A"/>
    <property type="match status" value="1"/>
</dbReference>
<dbReference type="InterPro" id="IPR001434">
    <property type="entry name" value="OmcB-like_DUF11"/>
</dbReference>
<protein>
    <submittedName>
        <fullName evidence="3">Choice-of-anchor A family protein</fullName>
    </submittedName>
</protein>
<feature type="domain" description="Choice-of-anchor A" evidence="2">
    <location>
        <begin position="55"/>
        <end position="307"/>
    </location>
</feature>
<dbReference type="Pfam" id="PF20597">
    <property type="entry name" value="pAdhesive_15"/>
    <property type="match status" value="1"/>
</dbReference>